<sequence length="566" mass="63848">MAEILTEQQLMAEALQLARYMTQADASTKPERLQKRQQRLRDIRQALQAVTHPICRESLAIAQIPIAVRQAFVQSVVLLSRYQMLGGDRWSGTLASPTLSQYEARQALMKWQTLEQITALCQAFELDAQVPTQLHSELVEIDHRIARQRQIMQIVLAELQPDYAPTKLQALFQVLFGVSFPAAAIACLHTESQLYFCLDVEGDALRDRALWDALSPGEQAAIHTFLKQQGAFSFEKFGRFPVFGGCDPAEIDREWSEAIATQAQASVSDVLKTLSCSVSIVPTQKAEAFLVHDIWGHHWQWLLTQFESDYAILTTCDEPLRMAETAYLRDGPLTCGELFQVVGDRVHLDATKARLFFHGEVQQRLGLMFTHLLGEMIADVAEFKFIWDHPLAADLLPSSSIFKASPTKLDLSLADIDFLFLKVLRPLLELNLSVLHDSALETELLSAWAQAGVTIDSLELRTSLKGAIAQLYQLWLEEYNSLYLPTLSGKPGIFTEIVRNLLQLHNVVDQLYTDATLASDQQVPFQDLLLLFIATYCSSDCYAEFWTVDNALADYFLPCWYQLTLL</sequence>
<protein>
    <submittedName>
        <fullName evidence="1">Uncharacterized protein</fullName>
    </submittedName>
</protein>
<accession>A0A7C3KCF9</accession>
<dbReference type="AlphaFoldDB" id="A0A7C3KCF9"/>
<name>A0A7C3KCF9_9CYAN</name>
<organism evidence="1">
    <name type="scientific">Oscillatoriales cyanobacterium SpSt-418</name>
    <dbReference type="NCBI Taxonomy" id="2282169"/>
    <lineage>
        <taxon>Bacteria</taxon>
        <taxon>Bacillati</taxon>
        <taxon>Cyanobacteriota</taxon>
        <taxon>Cyanophyceae</taxon>
        <taxon>Oscillatoriophycideae</taxon>
        <taxon>Oscillatoriales</taxon>
    </lineage>
</organism>
<dbReference type="EMBL" id="DSRU01000104">
    <property type="protein sequence ID" value="HFM97689.1"/>
    <property type="molecule type" value="Genomic_DNA"/>
</dbReference>
<proteinExistence type="predicted"/>
<reference evidence="1" key="1">
    <citation type="journal article" date="2020" name="mSystems">
        <title>Genome- and Community-Level Interaction Insights into Carbon Utilization and Element Cycling Functions of Hydrothermarchaeota in Hydrothermal Sediment.</title>
        <authorList>
            <person name="Zhou Z."/>
            <person name="Liu Y."/>
            <person name="Xu W."/>
            <person name="Pan J."/>
            <person name="Luo Z.H."/>
            <person name="Li M."/>
        </authorList>
    </citation>
    <scope>NUCLEOTIDE SEQUENCE [LARGE SCALE GENOMIC DNA]</scope>
    <source>
        <strain evidence="1">SpSt-418</strain>
    </source>
</reference>
<evidence type="ECO:0000313" key="1">
    <source>
        <dbReference type="EMBL" id="HFM97689.1"/>
    </source>
</evidence>
<comment type="caution">
    <text evidence="1">The sequence shown here is derived from an EMBL/GenBank/DDBJ whole genome shotgun (WGS) entry which is preliminary data.</text>
</comment>
<gene>
    <name evidence="1" type="ORF">ENR64_07950</name>
</gene>